<gene>
    <name evidence="2" type="ORF">H9L06_04285</name>
</gene>
<proteinExistence type="predicted"/>
<sequence>MLDRRTHLASPRHRGELARVLEELRSKHEVPSEFPEAAATEAEAAEAGVPRLDLRDIPFVTLDPADSRDLDQAFHIEHTSTGMVLRYAIADLPGFVAPGGAIDLEARRRGQTLYLPDGRVPLHPPVLSEGKASLLPDKDRTAFVWTIPVDQAGAAAIGGAAVPDARVERARIRSRAKLNYVSAQQSIDAGTPHEQIELLREFGLLRIEQEARRGGASLNMADEEIVRDEHGYRIVRSFPLAVEEWNAQLSLLTGMVAARIMLDGGIGILRTMPSPDDEALSEFRSRVAALGKPWPSDVSYGEYLRSVPRDGEHSVAVLHAAASLFRGADYAVFGVPGEDGALIAPPASPNQAAIAAPYAHVTAPLRRLVDRWTLVICEALCAGAETPDWVTQSLADIPSLMRSSSSLAGRLNSAIIDRVEAALLRDRVGEVFSATVLQARESSARVLVEDPPVTANAEFAGVVAGQLISVRVTRADVLTGEIELEAV</sequence>
<dbReference type="SUPFAM" id="SSF50249">
    <property type="entry name" value="Nucleic acid-binding proteins"/>
    <property type="match status" value="1"/>
</dbReference>
<dbReference type="GO" id="GO:0006402">
    <property type="term" value="P:mRNA catabolic process"/>
    <property type="evidence" value="ECO:0007669"/>
    <property type="project" value="TreeGrafter"/>
</dbReference>
<dbReference type="InterPro" id="IPR012340">
    <property type="entry name" value="NA-bd_OB-fold"/>
</dbReference>
<evidence type="ECO:0000313" key="2">
    <source>
        <dbReference type="EMBL" id="QNN63539.1"/>
    </source>
</evidence>
<protein>
    <submittedName>
        <fullName evidence="2">RNB domain-containing ribonuclease</fullName>
    </submittedName>
</protein>
<dbReference type="InterPro" id="IPR050180">
    <property type="entry name" value="RNR_Ribonuclease"/>
</dbReference>
<organism evidence="2 3">
    <name type="scientific">Leucobacter denitrificans</name>
    <dbReference type="NCBI Taxonomy" id="683042"/>
    <lineage>
        <taxon>Bacteria</taxon>
        <taxon>Bacillati</taxon>
        <taxon>Actinomycetota</taxon>
        <taxon>Actinomycetes</taxon>
        <taxon>Micrococcales</taxon>
        <taxon>Microbacteriaceae</taxon>
        <taxon>Leucobacter</taxon>
    </lineage>
</organism>
<dbReference type="PANTHER" id="PTHR23355">
    <property type="entry name" value="RIBONUCLEASE"/>
    <property type="match status" value="1"/>
</dbReference>
<dbReference type="KEGG" id="ldn:H9L06_04285"/>
<name>A0A7G9S6R4_9MICO</name>
<dbReference type="PANTHER" id="PTHR23355:SF9">
    <property type="entry name" value="DIS3-LIKE EXONUCLEASE 2"/>
    <property type="match status" value="1"/>
</dbReference>
<dbReference type="Pfam" id="PF18614">
    <property type="entry name" value="RNase_II_C_S1"/>
    <property type="match status" value="1"/>
</dbReference>
<evidence type="ECO:0000313" key="3">
    <source>
        <dbReference type="Proteomes" id="UP000515934"/>
    </source>
</evidence>
<feature type="domain" description="RNB" evidence="1">
    <location>
        <begin position="51"/>
        <end position="383"/>
    </location>
</feature>
<dbReference type="GO" id="GO:0004540">
    <property type="term" value="F:RNA nuclease activity"/>
    <property type="evidence" value="ECO:0007669"/>
    <property type="project" value="InterPro"/>
</dbReference>
<dbReference type="AlphaFoldDB" id="A0A7G9S6R4"/>
<dbReference type="SMART" id="SM00955">
    <property type="entry name" value="RNB"/>
    <property type="match status" value="1"/>
</dbReference>
<dbReference type="InterPro" id="IPR001900">
    <property type="entry name" value="RNase_II/R"/>
</dbReference>
<dbReference type="EMBL" id="CP060716">
    <property type="protein sequence ID" value="QNN63539.1"/>
    <property type="molecule type" value="Genomic_DNA"/>
</dbReference>
<accession>A0A7G9S6R4</accession>
<reference evidence="2 3" key="1">
    <citation type="submission" date="2020-08" db="EMBL/GenBank/DDBJ databases">
        <title>Genome sequence of Leucobacter denitrificans KACC 14055T.</title>
        <authorList>
            <person name="Hyun D.-W."/>
            <person name="Bae J.-W."/>
        </authorList>
    </citation>
    <scope>NUCLEOTIDE SEQUENCE [LARGE SCALE GENOMIC DNA]</scope>
    <source>
        <strain evidence="2 3">KACC 14055</strain>
    </source>
</reference>
<dbReference type="Proteomes" id="UP000515934">
    <property type="component" value="Chromosome"/>
</dbReference>
<keyword evidence="3" id="KW-1185">Reference proteome</keyword>
<evidence type="ECO:0000259" key="1">
    <source>
        <dbReference type="SMART" id="SM00955"/>
    </source>
</evidence>
<dbReference type="InterPro" id="IPR040596">
    <property type="entry name" value="RNase_II_C_S1"/>
</dbReference>
<dbReference type="GO" id="GO:0005829">
    <property type="term" value="C:cytosol"/>
    <property type="evidence" value="ECO:0007669"/>
    <property type="project" value="TreeGrafter"/>
</dbReference>
<dbReference type="Pfam" id="PF00773">
    <property type="entry name" value="RNB"/>
    <property type="match status" value="1"/>
</dbReference>
<dbReference type="GO" id="GO:0003723">
    <property type="term" value="F:RNA binding"/>
    <property type="evidence" value="ECO:0007669"/>
    <property type="project" value="InterPro"/>
</dbReference>